<dbReference type="EMBL" id="SGXA01000001">
    <property type="protein sequence ID" value="RZS76622.1"/>
    <property type="molecule type" value="Genomic_DNA"/>
</dbReference>
<dbReference type="GO" id="GO:0005886">
    <property type="term" value="C:plasma membrane"/>
    <property type="evidence" value="ECO:0007669"/>
    <property type="project" value="UniProtKB-SubCell"/>
</dbReference>
<evidence type="ECO:0000313" key="4">
    <source>
        <dbReference type="Proteomes" id="UP000293874"/>
    </source>
</evidence>
<keyword evidence="4" id="KW-1185">Reference proteome</keyword>
<dbReference type="AlphaFoldDB" id="A0A4Q7N6C4"/>
<protein>
    <submittedName>
        <fullName evidence="3">ABC-2 type transport system permease protein</fullName>
    </submittedName>
</protein>
<dbReference type="RefSeq" id="WP_130540915.1">
    <property type="nucleotide sequence ID" value="NZ_CP042431.1"/>
</dbReference>
<reference evidence="3 4" key="1">
    <citation type="submission" date="2019-02" db="EMBL/GenBank/DDBJ databases">
        <title>Genomic Encyclopedia of Type Strains, Phase IV (KMG-IV): sequencing the most valuable type-strain genomes for metagenomic binning, comparative biology and taxonomic classification.</title>
        <authorList>
            <person name="Goeker M."/>
        </authorList>
    </citation>
    <scope>NUCLEOTIDE SEQUENCE [LARGE SCALE GENOMIC DNA]</scope>
    <source>
        <strain evidence="3 4">DSM 18116</strain>
    </source>
</reference>
<feature type="transmembrane region" description="Helical" evidence="1">
    <location>
        <begin position="183"/>
        <end position="203"/>
    </location>
</feature>
<feature type="transmembrane region" description="Helical" evidence="1">
    <location>
        <begin position="235"/>
        <end position="253"/>
    </location>
</feature>
<name>A0A4Q7N6C4_9BACT</name>
<keyword evidence="1" id="KW-0812">Transmembrane</keyword>
<dbReference type="PANTHER" id="PTHR43471">
    <property type="entry name" value="ABC TRANSPORTER PERMEASE"/>
    <property type="match status" value="1"/>
</dbReference>
<sequence length="782" mass="89678">MIFKIAKNELRNLFYSPVAWFIILAFFVQCAFFYFKALEPLANSTEIFSRNNPENADRLGLGATLQLLLGRDGLFKNIIGNLYLFVPLLTMGLINREINNGSIRLLFSSPIQARHIVFGKYIGVMLFNLLLLAIIAIFMITAAIHVRNADYGILLCSMFGFYLLLGTYSAIGLFMSAITNYQVVAAIGTFTILFCLTKIGALWQQYDFIRDLTWFLSVQDRLGKILTGLLRSRDVIYFLVIIFLFVGFTMIRLRSHLESATRFTTFRRYALVLISGLMIGYISSRPRFTGYWDTTYQKFHTIPEKLQHLLQSFEKDSIVEITMYANLLGREYKMGSPANRNKVLEGVWDPYVRFKPDIKFSYEYYYDYNPKTDHHFETPTDSMLYKQHPGKSLEEIAERYAVVNHEDLSSFKSPDKMQQSIDLDPEGYRLAMTIRYKGRTEFLRTFNDMGFWPDYRTIGGALKRLQSARNPKIGFITGHFERDIYKPGDREYRNHTTAKNMRSSALNLGFAADTLNLALQEIPNDITAIVLADPKVELSVMELNKLKAYINGGGNLMILGVPGKQQILNPLLEELGLRFLPGQLAAHNPKESSDLIHAELMPEAVQLAPESKLFAEYQRDLKDKKRHLHLEELEFRGVVGMEFIDTTRFNRAIFSYTYEGAWLKAKPLNTDSAKAVFTPAEGDSAGIFPVGVLLSRNINNKEQRIIVLNTMINENEEGGGSPDFYSWLHYNEFPIYHTPVYPVDQIRIGNTAAVSWKLIYVWMLPALILFVSSILLVRRHRK</sequence>
<proteinExistence type="predicted"/>
<dbReference type="Proteomes" id="UP000293874">
    <property type="component" value="Unassembled WGS sequence"/>
</dbReference>
<comment type="caution">
    <text evidence="3">The sequence shown here is derived from an EMBL/GenBank/DDBJ whole genome shotgun (WGS) entry which is preliminary data.</text>
</comment>
<evidence type="ECO:0000313" key="3">
    <source>
        <dbReference type="EMBL" id="RZS76622.1"/>
    </source>
</evidence>
<dbReference type="Pfam" id="PF12679">
    <property type="entry name" value="ABC2_membrane_2"/>
    <property type="match status" value="1"/>
</dbReference>
<evidence type="ECO:0000259" key="2">
    <source>
        <dbReference type="Pfam" id="PF09822"/>
    </source>
</evidence>
<accession>A0A4Q7N6C4</accession>
<feature type="transmembrane region" description="Helical" evidence="1">
    <location>
        <begin position="151"/>
        <end position="171"/>
    </location>
</feature>
<feature type="transmembrane region" description="Helical" evidence="1">
    <location>
        <begin position="12"/>
        <end position="35"/>
    </location>
</feature>
<feature type="transmembrane region" description="Helical" evidence="1">
    <location>
        <begin position="759"/>
        <end position="777"/>
    </location>
</feature>
<feature type="transmembrane region" description="Helical" evidence="1">
    <location>
        <begin position="74"/>
        <end position="94"/>
    </location>
</feature>
<keyword evidence="1" id="KW-0472">Membrane</keyword>
<feature type="transmembrane region" description="Helical" evidence="1">
    <location>
        <begin position="265"/>
        <end position="283"/>
    </location>
</feature>
<feature type="transmembrane region" description="Helical" evidence="1">
    <location>
        <begin position="121"/>
        <end position="145"/>
    </location>
</feature>
<evidence type="ECO:0000256" key="1">
    <source>
        <dbReference type="SAM" id="Phobius"/>
    </source>
</evidence>
<dbReference type="Pfam" id="PF09822">
    <property type="entry name" value="ABC_transp_aux"/>
    <property type="match status" value="1"/>
</dbReference>
<keyword evidence="1" id="KW-1133">Transmembrane helix</keyword>
<organism evidence="3 4">
    <name type="scientific">Pseudobacter ginsenosidimutans</name>
    <dbReference type="NCBI Taxonomy" id="661488"/>
    <lineage>
        <taxon>Bacteria</taxon>
        <taxon>Pseudomonadati</taxon>
        <taxon>Bacteroidota</taxon>
        <taxon>Chitinophagia</taxon>
        <taxon>Chitinophagales</taxon>
        <taxon>Chitinophagaceae</taxon>
        <taxon>Pseudobacter</taxon>
    </lineage>
</organism>
<dbReference type="InterPro" id="IPR019196">
    <property type="entry name" value="ABC_transp_unknown"/>
</dbReference>
<gene>
    <name evidence="3" type="ORF">EV199_2508</name>
</gene>
<dbReference type="OrthoDB" id="9794512at2"/>
<dbReference type="GO" id="GO:0140359">
    <property type="term" value="F:ABC-type transporter activity"/>
    <property type="evidence" value="ECO:0007669"/>
    <property type="project" value="InterPro"/>
</dbReference>
<feature type="domain" description="ABC-type uncharacterised transport system" evidence="2">
    <location>
        <begin position="471"/>
        <end position="585"/>
    </location>
</feature>